<dbReference type="Pfam" id="PF13599">
    <property type="entry name" value="Pentapeptide_4"/>
    <property type="match status" value="2"/>
</dbReference>
<reference evidence="1 2" key="1">
    <citation type="submission" date="2024-09" db="EMBL/GenBank/DDBJ databases">
        <authorList>
            <person name="Sun Q."/>
            <person name="Mori K."/>
        </authorList>
    </citation>
    <scope>NUCLEOTIDE SEQUENCE [LARGE SCALE GENOMIC DNA]</scope>
    <source>
        <strain evidence="1 2">CECT 8622</strain>
    </source>
</reference>
<keyword evidence="2" id="KW-1185">Reference proteome</keyword>
<dbReference type="Proteomes" id="UP001589585">
    <property type="component" value="Unassembled WGS sequence"/>
</dbReference>
<protein>
    <submittedName>
        <fullName evidence="1">Pentapeptide repeat-containing protein</fullName>
    </submittedName>
</protein>
<gene>
    <name evidence="1" type="ORF">ACFFU9_06630</name>
</gene>
<organism evidence="1 2">
    <name type="scientific">Mariniflexile ostreae</name>
    <dbReference type="NCBI Taxonomy" id="1520892"/>
    <lineage>
        <taxon>Bacteria</taxon>
        <taxon>Pseudomonadati</taxon>
        <taxon>Bacteroidota</taxon>
        <taxon>Flavobacteriia</taxon>
        <taxon>Flavobacteriales</taxon>
        <taxon>Flavobacteriaceae</taxon>
        <taxon>Mariniflexile</taxon>
    </lineage>
</organism>
<dbReference type="InterPro" id="IPR052949">
    <property type="entry name" value="PA_immunity-related"/>
</dbReference>
<comment type="caution">
    <text evidence="1">The sequence shown here is derived from an EMBL/GenBank/DDBJ whole genome shotgun (WGS) entry which is preliminary data.</text>
</comment>
<dbReference type="InterPro" id="IPR001646">
    <property type="entry name" value="5peptide_repeat"/>
</dbReference>
<dbReference type="PANTHER" id="PTHR42999">
    <property type="entry name" value="ANTIBIOTIC RESISTANCE PROTEIN MCBG"/>
    <property type="match status" value="1"/>
</dbReference>
<accession>A0ABV5FAD5</accession>
<evidence type="ECO:0000313" key="2">
    <source>
        <dbReference type="Proteomes" id="UP001589585"/>
    </source>
</evidence>
<dbReference type="EMBL" id="JBHMFC010000020">
    <property type="protein sequence ID" value="MFB9056418.1"/>
    <property type="molecule type" value="Genomic_DNA"/>
</dbReference>
<proteinExistence type="predicted"/>
<sequence length="192" mass="22340">MSNTIIMREDEDFINVNYSEDFVRDQEFYDCRFVGCNFTKTDLRGSSFEDCTFQDCNFSMSELEGVGFRNINFIGSKILGIDFTRCNSFMFSFKFDTCRIEYCTFFGTKLKKTAFIKCSLKETDFSEADLSFAVFTNSDLTGTKFSNTTLEKADFREAHSFNIDPELNRLKKAKFYTSQLEGLLYKHQLDIV</sequence>
<name>A0ABV5FAD5_9FLAO</name>
<dbReference type="PANTHER" id="PTHR42999:SF1">
    <property type="entry name" value="PENTAPEPTIDE REPEAT-CONTAINING PROTEIN"/>
    <property type="match status" value="1"/>
</dbReference>
<evidence type="ECO:0000313" key="1">
    <source>
        <dbReference type="EMBL" id="MFB9056418.1"/>
    </source>
</evidence>
<dbReference type="SUPFAM" id="SSF141571">
    <property type="entry name" value="Pentapeptide repeat-like"/>
    <property type="match status" value="1"/>
</dbReference>
<dbReference type="Gene3D" id="2.160.20.80">
    <property type="entry name" value="E3 ubiquitin-protein ligase SopA"/>
    <property type="match status" value="1"/>
</dbReference>
<dbReference type="RefSeq" id="WP_379860616.1">
    <property type="nucleotide sequence ID" value="NZ_JBHMFC010000020.1"/>
</dbReference>